<evidence type="ECO:0000313" key="9">
    <source>
        <dbReference type="EMBL" id="PIW16855.1"/>
    </source>
</evidence>
<dbReference type="EMBL" id="PFFQ01000034">
    <property type="protein sequence ID" value="PIW16855.1"/>
    <property type="molecule type" value="Genomic_DNA"/>
</dbReference>
<keyword evidence="5" id="KW-0413">Isomerase</keyword>
<dbReference type="SUPFAM" id="SSF53738">
    <property type="entry name" value="Phosphoglucomutase, first 3 domains"/>
    <property type="match status" value="3"/>
</dbReference>
<evidence type="ECO:0000313" key="10">
    <source>
        <dbReference type="Proteomes" id="UP000231019"/>
    </source>
</evidence>
<dbReference type="Proteomes" id="UP000231019">
    <property type="component" value="Unassembled WGS sequence"/>
</dbReference>
<feature type="domain" description="Alpha-D-phosphohexomutase alpha/beta/alpha" evidence="7">
    <location>
        <begin position="164"/>
        <end position="256"/>
    </location>
</feature>
<dbReference type="InterPro" id="IPR016055">
    <property type="entry name" value="A-D-PHexomutase_a/b/a-I/II/III"/>
</dbReference>
<evidence type="ECO:0000259" key="8">
    <source>
        <dbReference type="Pfam" id="PF02880"/>
    </source>
</evidence>
<dbReference type="PANTHER" id="PTHR45745:SF1">
    <property type="entry name" value="PHOSPHOGLUCOMUTASE 2B-RELATED"/>
    <property type="match status" value="1"/>
</dbReference>
<dbReference type="Pfam" id="PF02879">
    <property type="entry name" value="PGM_PMM_II"/>
    <property type="match status" value="1"/>
</dbReference>
<evidence type="ECO:0000256" key="1">
    <source>
        <dbReference type="ARBA" id="ARBA00010231"/>
    </source>
</evidence>
<dbReference type="InterPro" id="IPR005845">
    <property type="entry name" value="A-D-PHexomutase_a/b/a-II"/>
</dbReference>
<reference evidence="9 10" key="1">
    <citation type="submission" date="2017-09" db="EMBL/GenBank/DDBJ databases">
        <title>Depth-based differentiation of microbial function through sediment-hosted aquifers and enrichment of novel symbionts in the deep terrestrial subsurface.</title>
        <authorList>
            <person name="Probst A.J."/>
            <person name="Ladd B."/>
            <person name="Jarett J.K."/>
            <person name="Geller-Mcgrath D.E."/>
            <person name="Sieber C.M."/>
            <person name="Emerson J.B."/>
            <person name="Anantharaman K."/>
            <person name="Thomas B.C."/>
            <person name="Malmstrom R."/>
            <person name="Stieglmeier M."/>
            <person name="Klingl A."/>
            <person name="Woyke T."/>
            <person name="Ryan C.M."/>
            <person name="Banfield J.F."/>
        </authorList>
    </citation>
    <scope>NUCLEOTIDE SEQUENCE [LARGE SCALE GENOMIC DNA]</scope>
    <source>
        <strain evidence="9">CG17_big_fil_post_rev_8_21_14_2_50_48_46</strain>
    </source>
</reference>
<dbReference type="Pfam" id="PF02880">
    <property type="entry name" value="PGM_PMM_III"/>
    <property type="match status" value="1"/>
</dbReference>
<feature type="domain" description="Alpha-D-phosphohexomutase alpha/beta/alpha" evidence="6">
    <location>
        <begin position="5"/>
        <end position="138"/>
    </location>
</feature>
<comment type="caution">
    <text evidence="9">The sequence shown here is derived from an EMBL/GenBank/DDBJ whole genome shotgun (WGS) entry which is preliminary data.</text>
</comment>
<keyword evidence="3" id="KW-0479">Metal-binding</keyword>
<dbReference type="GO" id="GO:0046872">
    <property type="term" value="F:metal ion binding"/>
    <property type="evidence" value="ECO:0007669"/>
    <property type="project" value="UniProtKB-KW"/>
</dbReference>
<dbReference type="PANTHER" id="PTHR45745">
    <property type="entry name" value="PHOSPHOMANNOMUTASE 45A"/>
    <property type="match status" value="1"/>
</dbReference>
<dbReference type="AlphaFoldDB" id="A0A2M7G4K5"/>
<feature type="domain" description="Alpha-D-phosphohexomutase alpha/beta/alpha" evidence="8">
    <location>
        <begin position="272"/>
        <end position="379"/>
    </location>
</feature>
<dbReference type="InterPro" id="IPR005844">
    <property type="entry name" value="A-D-PHexomutase_a/b/a-I"/>
</dbReference>
<dbReference type="GO" id="GO:0005975">
    <property type="term" value="P:carbohydrate metabolic process"/>
    <property type="evidence" value="ECO:0007669"/>
    <property type="project" value="InterPro"/>
</dbReference>
<name>A0A2M7G4K5_9BACT</name>
<evidence type="ECO:0000259" key="7">
    <source>
        <dbReference type="Pfam" id="PF02879"/>
    </source>
</evidence>
<evidence type="ECO:0000256" key="3">
    <source>
        <dbReference type="ARBA" id="ARBA00022723"/>
    </source>
</evidence>
<evidence type="ECO:0000256" key="4">
    <source>
        <dbReference type="ARBA" id="ARBA00022842"/>
    </source>
</evidence>
<sequence>MEPRFEANGWQAVVADQFTFTNLRMVVQAICNHVRKQQSYIDNFPPRLVIGCDSRFMGQHFAQVAAEVVTNNGLDVYISDRAAPTPVISWMVQDLVCTGAIMITGANESAEYNGVKFITSHMAIASEDTTQGIEQEIQILSENPGYLHYSVNPGEKNLHNPKPAYFSQIKRFVDLRLIASLPIDITVDYLYGISSGYLHEIFREAGGVLREIQNSPHSDFGSLVPVLSDENLYELRQVVVSTRASLGVGIAIDGDGCNMQAIGICGTLIPHDQMFALLIDYLVTEKEWHGGIVKPTRQHDFAEKVAEFHKLPITYSTTTDFRNITAEMVQEQALMASDGLGGYAFQGHIMERDGILSALILLELMATRKQNLSQLIDALNEKILS</sequence>
<protein>
    <recommendedName>
        <fullName evidence="11">Phosphoglucomutase</fullName>
    </recommendedName>
</protein>
<keyword evidence="2" id="KW-0597">Phosphoprotein</keyword>
<comment type="similarity">
    <text evidence="1">Belongs to the phosphohexose mutase family.</text>
</comment>
<dbReference type="GO" id="GO:0008973">
    <property type="term" value="F:phosphopentomutase activity"/>
    <property type="evidence" value="ECO:0007669"/>
    <property type="project" value="TreeGrafter"/>
</dbReference>
<dbReference type="Gene3D" id="3.40.120.10">
    <property type="entry name" value="Alpha-D-Glucose-1,6-Bisphosphate, subunit A, domain 3"/>
    <property type="match status" value="3"/>
</dbReference>
<accession>A0A2M7G4K5</accession>
<dbReference type="Pfam" id="PF02878">
    <property type="entry name" value="PGM_PMM_I"/>
    <property type="match status" value="1"/>
</dbReference>
<evidence type="ECO:0000256" key="5">
    <source>
        <dbReference type="ARBA" id="ARBA00023235"/>
    </source>
</evidence>
<dbReference type="InterPro" id="IPR005846">
    <property type="entry name" value="A-D-PHexomutase_a/b/a-III"/>
</dbReference>
<keyword evidence="4" id="KW-0460">Magnesium</keyword>
<organism evidence="9 10">
    <name type="scientific">bacterium (Candidatus Blackallbacteria) CG17_big_fil_post_rev_8_21_14_2_50_48_46</name>
    <dbReference type="NCBI Taxonomy" id="2014261"/>
    <lineage>
        <taxon>Bacteria</taxon>
        <taxon>Candidatus Blackallbacteria</taxon>
    </lineage>
</organism>
<dbReference type="GO" id="GO:0006166">
    <property type="term" value="P:purine ribonucleoside salvage"/>
    <property type="evidence" value="ECO:0007669"/>
    <property type="project" value="TreeGrafter"/>
</dbReference>
<evidence type="ECO:0000259" key="6">
    <source>
        <dbReference type="Pfam" id="PF02878"/>
    </source>
</evidence>
<proteinExistence type="inferred from homology"/>
<evidence type="ECO:0008006" key="11">
    <source>
        <dbReference type="Google" id="ProtNLM"/>
    </source>
</evidence>
<gene>
    <name evidence="9" type="ORF">COW36_11270</name>
</gene>
<evidence type="ECO:0000256" key="2">
    <source>
        <dbReference type="ARBA" id="ARBA00022553"/>
    </source>
</evidence>